<dbReference type="PANTHER" id="PTHR43133">
    <property type="entry name" value="RNA POLYMERASE ECF-TYPE SIGMA FACTO"/>
    <property type="match status" value="1"/>
</dbReference>
<dbReference type="AlphaFoldDB" id="A0A0H3C5W0"/>
<reference evidence="7 8" key="1">
    <citation type="journal article" date="2010" name="J. Bacteriol.">
        <title>The genetic basis of laboratory adaptation in Caulobacter crescentus.</title>
        <authorList>
            <person name="Marks M.E."/>
            <person name="Castro-Rojas C.M."/>
            <person name="Teiling C."/>
            <person name="Du L."/>
            <person name="Kapatral V."/>
            <person name="Walunas T.L."/>
            <person name="Crosson S."/>
        </authorList>
    </citation>
    <scope>NUCLEOTIDE SEQUENCE [LARGE SCALE GENOMIC DNA]</scope>
    <source>
        <strain evidence="8">NA1000 / CB15N</strain>
    </source>
</reference>
<dbReference type="InterPro" id="IPR036388">
    <property type="entry name" value="WH-like_DNA-bd_sf"/>
</dbReference>
<dbReference type="HOGENOM" id="CLU_047691_12_3_5"/>
<sequence length="183" mass="20787">MADIARRLPGPGTAEMSDLASLRAQRRDLYQFIVRRTRDPATAEDLVQETFERLLAYGQAKTIVDRAALGYGIALNLVRDHFRLAQRRAFQALDDDIPCPDPAPEQILMHRQKVEVFSQVLDAMPPLRRDVFIRRRLHGHSSRQISKDLSLSEAAVEKHVARALEQLRREVARAERRAGGGRS</sequence>
<dbReference type="InterPro" id="IPR039425">
    <property type="entry name" value="RNA_pol_sigma-70-like"/>
</dbReference>
<dbReference type="OrthoDB" id="9794372at2"/>
<keyword evidence="2" id="KW-0805">Transcription regulation</keyword>
<dbReference type="GO" id="GO:0003677">
    <property type="term" value="F:DNA binding"/>
    <property type="evidence" value="ECO:0007669"/>
    <property type="project" value="InterPro"/>
</dbReference>
<dbReference type="InterPro" id="IPR013249">
    <property type="entry name" value="RNA_pol_sigma70_r4_t2"/>
</dbReference>
<keyword evidence="8" id="KW-1185">Reference proteome</keyword>
<organism evidence="7 8">
    <name type="scientific">Caulobacter vibrioides (strain NA1000 / CB15N)</name>
    <name type="common">Caulobacter crescentus</name>
    <dbReference type="NCBI Taxonomy" id="565050"/>
    <lineage>
        <taxon>Bacteria</taxon>
        <taxon>Pseudomonadati</taxon>
        <taxon>Pseudomonadota</taxon>
        <taxon>Alphaproteobacteria</taxon>
        <taxon>Caulobacterales</taxon>
        <taxon>Caulobacteraceae</taxon>
        <taxon>Caulobacter</taxon>
    </lineage>
</organism>
<dbReference type="Proteomes" id="UP000001364">
    <property type="component" value="Chromosome"/>
</dbReference>
<dbReference type="RefSeq" id="YP_002516560.2">
    <property type="nucleotide sequence ID" value="NC_011916.1"/>
</dbReference>
<dbReference type="NCBIfam" id="TIGR02937">
    <property type="entry name" value="sigma70-ECF"/>
    <property type="match status" value="1"/>
</dbReference>
<feature type="domain" description="RNA polymerase sigma factor 70 region 4 type 2" evidence="6">
    <location>
        <begin position="118"/>
        <end position="167"/>
    </location>
</feature>
<dbReference type="Gene3D" id="1.10.10.10">
    <property type="entry name" value="Winged helix-like DNA-binding domain superfamily/Winged helix DNA-binding domain"/>
    <property type="match status" value="1"/>
</dbReference>
<evidence type="ECO:0000256" key="2">
    <source>
        <dbReference type="ARBA" id="ARBA00023015"/>
    </source>
</evidence>
<evidence type="ECO:0000256" key="3">
    <source>
        <dbReference type="ARBA" id="ARBA00023082"/>
    </source>
</evidence>
<protein>
    <submittedName>
        <fullName evidence="7">RNA polymerase ECF-type sigma factor</fullName>
    </submittedName>
</protein>
<dbReference type="Pfam" id="PF04542">
    <property type="entry name" value="Sigma70_r2"/>
    <property type="match status" value="1"/>
</dbReference>
<dbReference type="RefSeq" id="WP_024265673.1">
    <property type="nucleotide sequence ID" value="NC_011916.1"/>
</dbReference>
<dbReference type="InterPro" id="IPR014284">
    <property type="entry name" value="RNA_pol_sigma-70_dom"/>
</dbReference>
<dbReference type="EMBL" id="CP001340">
    <property type="protein sequence ID" value="ACL94652.2"/>
    <property type="molecule type" value="Genomic_DNA"/>
</dbReference>
<proteinExistence type="inferred from homology"/>
<keyword evidence="4" id="KW-0804">Transcription</keyword>
<dbReference type="PATRIC" id="fig|565050.3.peg.1169"/>
<dbReference type="SUPFAM" id="SSF88659">
    <property type="entry name" value="Sigma3 and sigma4 domains of RNA polymerase sigma factors"/>
    <property type="match status" value="1"/>
</dbReference>
<evidence type="ECO:0000256" key="1">
    <source>
        <dbReference type="ARBA" id="ARBA00010641"/>
    </source>
</evidence>
<keyword evidence="3" id="KW-0731">Sigma factor</keyword>
<feature type="domain" description="RNA polymerase sigma-70 region 2" evidence="5">
    <location>
        <begin position="25"/>
        <end position="87"/>
    </location>
</feature>
<accession>A0A0H3C5W0</accession>
<dbReference type="PANTHER" id="PTHR43133:SF63">
    <property type="entry name" value="RNA POLYMERASE SIGMA FACTOR FECI-RELATED"/>
    <property type="match status" value="1"/>
</dbReference>
<dbReference type="Pfam" id="PF08281">
    <property type="entry name" value="Sigma70_r4_2"/>
    <property type="match status" value="1"/>
</dbReference>
<dbReference type="InterPro" id="IPR007627">
    <property type="entry name" value="RNA_pol_sigma70_r2"/>
</dbReference>
<dbReference type="InterPro" id="IPR013324">
    <property type="entry name" value="RNA_pol_sigma_r3/r4-like"/>
</dbReference>
<evidence type="ECO:0000259" key="5">
    <source>
        <dbReference type="Pfam" id="PF04542"/>
    </source>
</evidence>
<gene>
    <name evidence="7" type="ordered locus">CCNA_01187</name>
</gene>
<dbReference type="GO" id="GO:0016987">
    <property type="term" value="F:sigma factor activity"/>
    <property type="evidence" value="ECO:0007669"/>
    <property type="project" value="UniProtKB-KW"/>
</dbReference>
<dbReference type="GO" id="GO:0006352">
    <property type="term" value="P:DNA-templated transcription initiation"/>
    <property type="evidence" value="ECO:0007669"/>
    <property type="project" value="InterPro"/>
</dbReference>
<dbReference type="Gene3D" id="1.10.1740.10">
    <property type="match status" value="1"/>
</dbReference>
<name>A0A0H3C5W0_CAUVN</name>
<evidence type="ECO:0000259" key="6">
    <source>
        <dbReference type="Pfam" id="PF08281"/>
    </source>
</evidence>
<evidence type="ECO:0000256" key="4">
    <source>
        <dbReference type="ARBA" id="ARBA00023163"/>
    </source>
</evidence>
<evidence type="ECO:0000313" key="7">
    <source>
        <dbReference type="EMBL" id="ACL94652.2"/>
    </source>
</evidence>
<dbReference type="GeneID" id="7333580"/>
<evidence type="ECO:0000313" key="8">
    <source>
        <dbReference type="Proteomes" id="UP000001364"/>
    </source>
</evidence>
<comment type="similarity">
    <text evidence="1">Belongs to the sigma-70 factor family. ECF subfamily.</text>
</comment>
<dbReference type="InterPro" id="IPR013325">
    <property type="entry name" value="RNA_pol_sigma_r2"/>
</dbReference>
<dbReference type="SUPFAM" id="SSF88946">
    <property type="entry name" value="Sigma2 domain of RNA polymerase sigma factors"/>
    <property type="match status" value="1"/>
</dbReference>
<dbReference type="KEGG" id="ccs:CCNA_01187"/>